<organism evidence="2">
    <name type="scientific">uncultured Chloroflexia bacterium</name>
    <dbReference type="NCBI Taxonomy" id="1672391"/>
    <lineage>
        <taxon>Bacteria</taxon>
        <taxon>Bacillati</taxon>
        <taxon>Chloroflexota</taxon>
        <taxon>Chloroflexia</taxon>
        <taxon>environmental samples</taxon>
    </lineage>
</organism>
<gene>
    <name evidence="2" type="ORF">AVDCRST_MAG93-9022</name>
</gene>
<protein>
    <submittedName>
        <fullName evidence="2">Uncharacterized protein</fullName>
    </submittedName>
</protein>
<dbReference type="EMBL" id="CADCTR010003025">
    <property type="protein sequence ID" value="CAA9378810.1"/>
    <property type="molecule type" value="Genomic_DNA"/>
</dbReference>
<feature type="non-terminal residue" evidence="2">
    <location>
        <position position="52"/>
    </location>
</feature>
<feature type="region of interest" description="Disordered" evidence="1">
    <location>
        <begin position="1"/>
        <end position="52"/>
    </location>
</feature>
<dbReference type="AlphaFoldDB" id="A0A6J4N6C8"/>
<reference evidence="2" key="1">
    <citation type="submission" date="2020-02" db="EMBL/GenBank/DDBJ databases">
        <authorList>
            <person name="Meier V. D."/>
        </authorList>
    </citation>
    <scope>NUCLEOTIDE SEQUENCE</scope>
    <source>
        <strain evidence="2">AVDCRST_MAG93</strain>
    </source>
</reference>
<feature type="compositionally biased region" description="Basic and acidic residues" evidence="1">
    <location>
        <begin position="23"/>
        <end position="52"/>
    </location>
</feature>
<evidence type="ECO:0000313" key="2">
    <source>
        <dbReference type="EMBL" id="CAA9378810.1"/>
    </source>
</evidence>
<name>A0A6J4N6C8_9CHLR</name>
<sequence length="52" mass="5838">MTRHRALAPRGQRAYRRVAGQRWQEHHAGGEHDAQRGDGRGDGGRGGTDRFE</sequence>
<evidence type="ECO:0000256" key="1">
    <source>
        <dbReference type="SAM" id="MobiDB-lite"/>
    </source>
</evidence>
<proteinExistence type="predicted"/>
<accession>A0A6J4N6C8</accession>